<evidence type="ECO:0000256" key="6">
    <source>
        <dbReference type="SAM" id="MobiDB-lite"/>
    </source>
</evidence>
<accession>A0AA43TVE8</accession>
<dbReference type="GO" id="GO:0006417">
    <property type="term" value="P:regulation of translation"/>
    <property type="evidence" value="ECO:0007669"/>
    <property type="project" value="UniProtKB-KW"/>
</dbReference>
<proteinExistence type="inferred from homology"/>
<evidence type="ECO:0000313" key="7">
    <source>
        <dbReference type="EMBL" id="MDI1489314.1"/>
    </source>
</evidence>
<evidence type="ECO:0000256" key="5">
    <source>
        <dbReference type="RuleBase" id="RU004374"/>
    </source>
</evidence>
<protein>
    <submittedName>
        <fullName evidence="7">Uncharacterized protein</fullName>
    </submittedName>
</protein>
<dbReference type="PANTHER" id="PTHR11960:SF66">
    <property type="entry name" value="EUKARYOTIC TRANSLATION INITIATION FACTOR 4E TYPE 3"/>
    <property type="match status" value="1"/>
</dbReference>
<sequence>MDEATSFTGDAQLQPFTKRPQYSKTNTGLNAHTRSLLKAGKHRFPTRHLWDLYHAKRAEHHEYGENLTQLNEEPISTLPSFMEHYNNTPLEGLKFREAFHFTKYTVKPLWEDPRNQAGGAWHFRIKDTGRAIPGKQKEEPKEVGQKGELKNEEHGEEWKHKEKVEGMKDVKLEENPHGTNQEETKLMQQQKKLDEQSLFEKVVFMAVNDNFAEVMESEKDDLCVVSYVKGLTSSSILIWNRRADSEKSVQAIKDLVLSFASDADRAWLQMGHNCSYKKHRDHKDFNAEEADQLSSKSAQDDSPLKRSKILQPDGTFSVLSGANP</sequence>
<dbReference type="Proteomes" id="UP001161017">
    <property type="component" value="Unassembled WGS sequence"/>
</dbReference>
<dbReference type="Gene3D" id="3.30.760.10">
    <property type="entry name" value="RNA Cap, Translation Initiation Factor Eif4e"/>
    <property type="match status" value="1"/>
</dbReference>
<dbReference type="GO" id="GO:0000340">
    <property type="term" value="F:RNA 7-methylguanosine cap binding"/>
    <property type="evidence" value="ECO:0007669"/>
    <property type="project" value="TreeGrafter"/>
</dbReference>
<evidence type="ECO:0000256" key="2">
    <source>
        <dbReference type="ARBA" id="ARBA00022845"/>
    </source>
</evidence>
<organism evidence="7 8">
    <name type="scientific">Ramalina farinacea</name>
    <dbReference type="NCBI Taxonomy" id="258253"/>
    <lineage>
        <taxon>Eukaryota</taxon>
        <taxon>Fungi</taxon>
        <taxon>Dikarya</taxon>
        <taxon>Ascomycota</taxon>
        <taxon>Pezizomycotina</taxon>
        <taxon>Lecanoromycetes</taxon>
        <taxon>OSLEUM clade</taxon>
        <taxon>Lecanoromycetidae</taxon>
        <taxon>Lecanorales</taxon>
        <taxon>Lecanorineae</taxon>
        <taxon>Ramalinaceae</taxon>
        <taxon>Ramalina</taxon>
    </lineage>
</organism>
<feature type="region of interest" description="Disordered" evidence="6">
    <location>
        <begin position="287"/>
        <end position="324"/>
    </location>
</feature>
<dbReference type="InterPro" id="IPR023398">
    <property type="entry name" value="TIF_eIF4e-like"/>
</dbReference>
<evidence type="ECO:0000256" key="1">
    <source>
        <dbReference type="ARBA" id="ARBA00022540"/>
    </source>
</evidence>
<evidence type="ECO:0000256" key="3">
    <source>
        <dbReference type="ARBA" id="ARBA00022884"/>
    </source>
</evidence>
<dbReference type="InterPro" id="IPR001040">
    <property type="entry name" value="TIF_eIF_4E"/>
</dbReference>
<dbReference type="PANTHER" id="PTHR11960">
    <property type="entry name" value="EUKARYOTIC TRANSLATION INITIATION FACTOR 4E RELATED"/>
    <property type="match status" value="1"/>
</dbReference>
<keyword evidence="4 5" id="KW-0648">Protein biosynthesis</keyword>
<dbReference type="EMBL" id="JAPUFD010000009">
    <property type="protein sequence ID" value="MDI1489314.1"/>
    <property type="molecule type" value="Genomic_DNA"/>
</dbReference>
<keyword evidence="2" id="KW-0810">Translation regulation</keyword>
<dbReference type="GO" id="GO:0016281">
    <property type="term" value="C:eukaryotic translation initiation factor 4F complex"/>
    <property type="evidence" value="ECO:0007669"/>
    <property type="project" value="TreeGrafter"/>
</dbReference>
<name>A0AA43TVE8_9LECA</name>
<keyword evidence="1 5" id="KW-0396">Initiation factor</keyword>
<keyword evidence="8" id="KW-1185">Reference proteome</keyword>
<gene>
    <name evidence="7" type="ORF">OHK93_008592</name>
</gene>
<reference evidence="7" key="1">
    <citation type="journal article" date="2023" name="Genome Biol. Evol.">
        <title>First Whole Genome Sequence and Flow Cytometry Genome Size Data for the Lichen-Forming Fungus Ramalina farinacea (Ascomycota).</title>
        <authorList>
            <person name="Llewellyn T."/>
            <person name="Mian S."/>
            <person name="Hill R."/>
            <person name="Leitch I.J."/>
            <person name="Gaya E."/>
        </authorList>
    </citation>
    <scope>NUCLEOTIDE SEQUENCE</scope>
    <source>
        <strain evidence="7">LIQ254RAFAR</strain>
    </source>
</reference>
<dbReference type="Pfam" id="PF01652">
    <property type="entry name" value="IF4E"/>
    <property type="match status" value="1"/>
</dbReference>
<comment type="similarity">
    <text evidence="5">Belongs to the eukaryotic initiation factor 4E family.</text>
</comment>
<evidence type="ECO:0000256" key="4">
    <source>
        <dbReference type="ARBA" id="ARBA00022917"/>
    </source>
</evidence>
<keyword evidence="3 5" id="KW-0694">RNA-binding</keyword>
<dbReference type="GO" id="GO:0003743">
    <property type="term" value="F:translation initiation factor activity"/>
    <property type="evidence" value="ECO:0007669"/>
    <property type="project" value="UniProtKB-KW"/>
</dbReference>
<feature type="region of interest" description="Disordered" evidence="6">
    <location>
        <begin position="1"/>
        <end position="30"/>
    </location>
</feature>
<dbReference type="AlphaFoldDB" id="A0AA43TVE8"/>
<comment type="caution">
    <text evidence="7">The sequence shown here is derived from an EMBL/GenBank/DDBJ whole genome shotgun (WGS) entry which is preliminary data.</text>
</comment>
<evidence type="ECO:0000313" key="8">
    <source>
        <dbReference type="Proteomes" id="UP001161017"/>
    </source>
</evidence>
<dbReference type="SUPFAM" id="SSF55418">
    <property type="entry name" value="eIF4e-like"/>
    <property type="match status" value="1"/>
</dbReference>
<feature type="region of interest" description="Disordered" evidence="6">
    <location>
        <begin position="132"/>
        <end position="160"/>
    </location>
</feature>